<organism evidence="1 2">
    <name type="scientific">Pristionchus fissidentatus</name>
    <dbReference type="NCBI Taxonomy" id="1538716"/>
    <lineage>
        <taxon>Eukaryota</taxon>
        <taxon>Metazoa</taxon>
        <taxon>Ecdysozoa</taxon>
        <taxon>Nematoda</taxon>
        <taxon>Chromadorea</taxon>
        <taxon>Rhabditida</taxon>
        <taxon>Rhabditina</taxon>
        <taxon>Diplogasteromorpha</taxon>
        <taxon>Diplogasteroidea</taxon>
        <taxon>Neodiplogasteridae</taxon>
        <taxon>Pristionchus</taxon>
    </lineage>
</organism>
<dbReference type="AlphaFoldDB" id="A0AAV5VP95"/>
<sequence length="92" mass="11007">FLFAFNAHSMILLDIFQPRRFEVSAWPGTRTARRRAARSRPMLLVKRRPSACKEEERTPQDRPIAVVKKKRIENEERGQRKALEREDYVRLK</sequence>
<evidence type="ECO:0000313" key="2">
    <source>
        <dbReference type="Proteomes" id="UP001432322"/>
    </source>
</evidence>
<name>A0AAV5VP95_9BILA</name>
<proteinExistence type="predicted"/>
<dbReference type="EMBL" id="BTSY01000003">
    <property type="protein sequence ID" value="GMT19857.1"/>
    <property type="molecule type" value="Genomic_DNA"/>
</dbReference>
<reference evidence="1" key="1">
    <citation type="submission" date="2023-10" db="EMBL/GenBank/DDBJ databases">
        <title>Genome assembly of Pristionchus species.</title>
        <authorList>
            <person name="Yoshida K."/>
            <person name="Sommer R.J."/>
        </authorList>
    </citation>
    <scope>NUCLEOTIDE SEQUENCE</scope>
    <source>
        <strain evidence="1">RS5133</strain>
    </source>
</reference>
<accession>A0AAV5VP95</accession>
<gene>
    <name evidence="1" type="ORF">PFISCL1PPCAC_11154</name>
</gene>
<dbReference type="Proteomes" id="UP001432322">
    <property type="component" value="Unassembled WGS sequence"/>
</dbReference>
<keyword evidence="2" id="KW-1185">Reference proteome</keyword>
<comment type="caution">
    <text evidence="1">The sequence shown here is derived from an EMBL/GenBank/DDBJ whole genome shotgun (WGS) entry which is preliminary data.</text>
</comment>
<evidence type="ECO:0000313" key="1">
    <source>
        <dbReference type="EMBL" id="GMT19857.1"/>
    </source>
</evidence>
<protein>
    <submittedName>
        <fullName evidence="1">Uncharacterized protein</fullName>
    </submittedName>
</protein>
<feature type="non-terminal residue" evidence="1">
    <location>
        <position position="1"/>
    </location>
</feature>